<keyword evidence="3" id="KW-1185">Reference proteome</keyword>
<evidence type="ECO:0000313" key="3">
    <source>
        <dbReference type="Proteomes" id="UP000735302"/>
    </source>
</evidence>
<name>A0AAV3Y637_9GAST</name>
<feature type="compositionally biased region" description="Basic and acidic residues" evidence="1">
    <location>
        <begin position="1"/>
        <end position="14"/>
    </location>
</feature>
<reference evidence="2 3" key="1">
    <citation type="journal article" date="2021" name="Elife">
        <title>Chloroplast acquisition without the gene transfer in kleptoplastic sea slugs, Plakobranchus ocellatus.</title>
        <authorList>
            <person name="Maeda T."/>
            <person name="Takahashi S."/>
            <person name="Yoshida T."/>
            <person name="Shimamura S."/>
            <person name="Takaki Y."/>
            <person name="Nagai Y."/>
            <person name="Toyoda A."/>
            <person name="Suzuki Y."/>
            <person name="Arimoto A."/>
            <person name="Ishii H."/>
            <person name="Satoh N."/>
            <person name="Nishiyama T."/>
            <person name="Hasebe M."/>
            <person name="Maruyama T."/>
            <person name="Minagawa J."/>
            <person name="Obokata J."/>
            <person name="Shigenobu S."/>
        </authorList>
    </citation>
    <scope>NUCLEOTIDE SEQUENCE [LARGE SCALE GENOMIC DNA]</scope>
</reference>
<gene>
    <name evidence="2" type="ORF">PoB_000441200</name>
</gene>
<protein>
    <submittedName>
        <fullName evidence="2">Uncharacterized protein</fullName>
    </submittedName>
</protein>
<sequence length="84" mass="9334">MIIDEIRNKEDSTRVQKAVQQPQQDRFEERKCIEHQAMMSEPNFCFKGVNVTVASESEICRDPSVAGSSPATGALAKFVVDSLC</sequence>
<accession>A0AAV3Y637</accession>
<proteinExistence type="predicted"/>
<dbReference type="EMBL" id="BLXT01000512">
    <property type="protein sequence ID" value="GFN77906.1"/>
    <property type="molecule type" value="Genomic_DNA"/>
</dbReference>
<evidence type="ECO:0000256" key="1">
    <source>
        <dbReference type="SAM" id="MobiDB-lite"/>
    </source>
</evidence>
<organism evidence="2 3">
    <name type="scientific">Plakobranchus ocellatus</name>
    <dbReference type="NCBI Taxonomy" id="259542"/>
    <lineage>
        <taxon>Eukaryota</taxon>
        <taxon>Metazoa</taxon>
        <taxon>Spiralia</taxon>
        <taxon>Lophotrochozoa</taxon>
        <taxon>Mollusca</taxon>
        <taxon>Gastropoda</taxon>
        <taxon>Heterobranchia</taxon>
        <taxon>Euthyneura</taxon>
        <taxon>Panpulmonata</taxon>
        <taxon>Sacoglossa</taxon>
        <taxon>Placobranchoidea</taxon>
        <taxon>Plakobranchidae</taxon>
        <taxon>Plakobranchus</taxon>
    </lineage>
</organism>
<comment type="caution">
    <text evidence="2">The sequence shown here is derived from an EMBL/GenBank/DDBJ whole genome shotgun (WGS) entry which is preliminary data.</text>
</comment>
<dbReference type="AlphaFoldDB" id="A0AAV3Y637"/>
<feature type="region of interest" description="Disordered" evidence="1">
    <location>
        <begin position="1"/>
        <end position="21"/>
    </location>
</feature>
<evidence type="ECO:0000313" key="2">
    <source>
        <dbReference type="EMBL" id="GFN77906.1"/>
    </source>
</evidence>
<dbReference type="Proteomes" id="UP000735302">
    <property type="component" value="Unassembled WGS sequence"/>
</dbReference>